<evidence type="ECO:0000313" key="2">
    <source>
        <dbReference type="Proteomes" id="UP000886501"/>
    </source>
</evidence>
<accession>A0ACB6ZUH6</accession>
<sequence>MALRAFFVVCALFSIALAQSTQLQLEAIEAHFKNAELVPIPIPVFEPMAILAANFQGLGNISPGQLVSKDQVTNAPELTLTPVNSTVSFNGNYTVAMIDPAAVGTDQSKGQYRHWLVNGAKVTDNKLTFEGATTITQYAGPAPPADSGPHRYTVVVYTQGENFAPPQDLSGPVPGVEQFVFPDYVKNTNLGPLVAGIYYQVEEGTATASIPATSSVVSSTLPAAHLPSSGTSSVPWAKPSIALSCASQPF</sequence>
<name>A0ACB6ZUH6_THEGA</name>
<protein>
    <submittedName>
        <fullName evidence="1">PEBP-like protein</fullName>
    </submittedName>
</protein>
<gene>
    <name evidence="1" type="ORF">BDM02DRAFT_2162031</name>
</gene>
<proteinExistence type="predicted"/>
<reference evidence="1" key="2">
    <citation type="journal article" date="2020" name="Nat. Commun.">
        <title>Large-scale genome sequencing of mycorrhizal fungi provides insights into the early evolution of symbiotic traits.</title>
        <authorList>
            <person name="Miyauchi S."/>
            <person name="Kiss E."/>
            <person name="Kuo A."/>
            <person name="Drula E."/>
            <person name="Kohler A."/>
            <person name="Sanchez-Garcia M."/>
            <person name="Morin E."/>
            <person name="Andreopoulos B."/>
            <person name="Barry K.W."/>
            <person name="Bonito G."/>
            <person name="Buee M."/>
            <person name="Carver A."/>
            <person name="Chen C."/>
            <person name="Cichocki N."/>
            <person name="Clum A."/>
            <person name="Culley D."/>
            <person name="Crous P.W."/>
            <person name="Fauchery L."/>
            <person name="Girlanda M."/>
            <person name="Hayes R.D."/>
            <person name="Keri Z."/>
            <person name="LaButti K."/>
            <person name="Lipzen A."/>
            <person name="Lombard V."/>
            <person name="Magnuson J."/>
            <person name="Maillard F."/>
            <person name="Murat C."/>
            <person name="Nolan M."/>
            <person name="Ohm R.A."/>
            <person name="Pangilinan J."/>
            <person name="Pereira M.F."/>
            <person name="Perotto S."/>
            <person name="Peter M."/>
            <person name="Pfister S."/>
            <person name="Riley R."/>
            <person name="Sitrit Y."/>
            <person name="Stielow J.B."/>
            <person name="Szollosi G."/>
            <person name="Zifcakova L."/>
            <person name="Stursova M."/>
            <person name="Spatafora J.W."/>
            <person name="Tedersoo L."/>
            <person name="Vaario L.M."/>
            <person name="Yamada A."/>
            <person name="Yan M."/>
            <person name="Wang P."/>
            <person name="Xu J."/>
            <person name="Bruns T."/>
            <person name="Baldrian P."/>
            <person name="Vilgalys R."/>
            <person name="Dunand C."/>
            <person name="Henrissat B."/>
            <person name="Grigoriev I.V."/>
            <person name="Hibbett D."/>
            <person name="Nagy L.G."/>
            <person name="Martin F.M."/>
        </authorList>
    </citation>
    <scope>NUCLEOTIDE SEQUENCE</scope>
    <source>
        <strain evidence="1">P2</strain>
    </source>
</reference>
<organism evidence="1 2">
    <name type="scientific">Thelephora ganbajun</name>
    <name type="common">Ganba fungus</name>
    <dbReference type="NCBI Taxonomy" id="370292"/>
    <lineage>
        <taxon>Eukaryota</taxon>
        <taxon>Fungi</taxon>
        <taxon>Dikarya</taxon>
        <taxon>Basidiomycota</taxon>
        <taxon>Agaricomycotina</taxon>
        <taxon>Agaricomycetes</taxon>
        <taxon>Thelephorales</taxon>
        <taxon>Thelephoraceae</taxon>
        <taxon>Thelephora</taxon>
    </lineage>
</organism>
<reference evidence="1" key="1">
    <citation type="submission" date="2019-10" db="EMBL/GenBank/DDBJ databases">
        <authorList>
            <consortium name="DOE Joint Genome Institute"/>
            <person name="Kuo A."/>
            <person name="Miyauchi S."/>
            <person name="Kiss E."/>
            <person name="Drula E."/>
            <person name="Kohler A."/>
            <person name="Sanchez-Garcia M."/>
            <person name="Andreopoulos B."/>
            <person name="Barry K.W."/>
            <person name="Bonito G."/>
            <person name="Buee M."/>
            <person name="Carver A."/>
            <person name="Chen C."/>
            <person name="Cichocki N."/>
            <person name="Clum A."/>
            <person name="Culley D."/>
            <person name="Crous P.W."/>
            <person name="Fauchery L."/>
            <person name="Girlanda M."/>
            <person name="Hayes R."/>
            <person name="Keri Z."/>
            <person name="Labutti K."/>
            <person name="Lipzen A."/>
            <person name="Lombard V."/>
            <person name="Magnuson J."/>
            <person name="Maillard F."/>
            <person name="Morin E."/>
            <person name="Murat C."/>
            <person name="Nolan M."/>
            <person name="Ohm R."/>
            <person name="Pangilinan J."/>
            <person name="Pereira M."/>
            <person name="Perotto S."/>
            <person name="Peter M."/>
            <person name="Riley R."/>
            <person name="Sitrit Y."/>
            <person name="Stielow B."/>
            <person name="Szollosi G."/>
            <person name="Zifcakova L."/>
            <person name="Stursova M."/>
            <person name="Spatafora J.W."/>
            <person name="Tedersoo L."/>
            <person name="Vaario L.-M."/>
            <person name="Yamada A."/>
            <person name="Yan M."/>
            <person name="Wang P."/>
            <person name="Xu J."/>
            <person name="Bruns T."/>
            <person name="Baldrian P."/>
            <person name="Vilgalys R."/>
            <person name="Henrissat B."/>
            <person name="Grigoriev I.V."/>
            <person name="Hibbett D."/>
            <person name="Nagy L.G."/>
            <person name="Martin F.M."/>
        </authorList>
    </citation>
    <scope>NUCLEOTIDE SEQUENCE</scope>
    <source>
        <strain evidence="1">P2</strain>
    </source>
</reference>
<dbReference type="EMBL" id="MU117965">
    <property type="protein sequence ID" value="KAF9653128.1"/>
    <property type="molecule type" value="Genomic_DNA"/>
</dbReference>
<keyword evidence="2" id="KW-1185">Reference proteome</keyword>
<comment type="caution">
    <text evidence="1">The sequence shown here is derived from an EMBL/GenBank/DDBJ whole genome shotgun (WGS) entry which is preliminary data.</text>
</comment>
<evidence type="ECO:0000313" key="1">
    <source>
        <dbReference type="EMBL" id="KAF9653128.1"/>
    </source>
</evidence>
<dbReference type="Proteomes" id="UP000886501">
    <property type="component" value="Unassembled WGS sequence"/>
</dbReference>